<dbReference type="Proteomes" id="UP000006727">
    <property type="component" value="Chromosome 26"/>
</dbReference>
<keyword evidence="4" id="KW-1185">Reference proteome</keyword>
<dbReference type="EMBL" id="ABEU02000026">
    <property type="protein sequence ID" value="PNR26651.1"/>
    <property type="molecule type" value="Genomic_DNA"/>
</dbReference>
<accession>A0A2K1IBJ5</accession>
<evidence type="ECO:0000256" key="1">
    <source>
        <dbReference type="SAM" id="MobiDB-lite"/>
    </source>
</evidence>
<feature type="region of interest" description="Disordered" evidence="1">
    <location>
        <begin position="1"/>
        <end position="50"/>
    </location>
</feature>
<dbReference type="PaxDb" id="3218-PP1S149_295V6.1"/>
<evidence type="ECO:0000313" key="3">
    <source>
        <dbReference type="EnsemblPlants" id="PAC:32918378.CDS.1"/>
    </source>
</evidence>
<evidence type="ECO:0000313" key="4">
    <source>
        <dbReference type="Proteomes" id="UP000006727"/>
    </source>
</evidence>
<gene>
    <name evidence="2" type="ORF">PHYPA_030132</name>
</gene>
<reference evidence="3" key="3">
    <citation type="submission" date="2020-12" db="UniProtKB">
        <authorList>
            <consortium name="EnsemblPlants"/>
        </authorList>
    </citation>
    <scope>IDENTIFICATION</scope>
</reference>
<name>A0A2K1IBJ5_PHYPA</name>
<proteinExistence type="predicted"/>
<protein>
    <submittedName>
        <fullName evidence="2 3">Uncharacterized protein</fullName>
    </submittedName>
</protein>
<feature type="compositionally biased region" description="Polar residues" evidence="1">
    <location>
        <begin position="1"/>
        <end position="10"/>
    </location>
</feature>
<dbReference type="AlphaFoldDB" id="A0A2K1IBJ5"/>
<dbReference type="EnsemblPlants" id="Pp3c26_2240V3.1">
    <property type="protein sequence ID" value="PAC:32918378.CDS.1"/>
    <property type="gene ID" value="Pp3c26_2240"/>
</dbReference>
<organism evidence="2">
    <name type="scientific">Physcomitrium patens</name>
    <name type="common">Spreading-leaved earth moss</name>
    <name type="synonym">Physcomitrella patens</name>
    <dbReference type="NCBI Taxonomy" id="3218"/>
    <lineage>
        <taxon>Eukaryota</taxon>
        <taxon>Viridiplantae</taxon>
        <taxon>Streptophyta</taxon>
        <taxon>Embryophyta</taxon>
        <taxon>Bryophyta</taxon>
        <taxon>Bryophytina</taxon>
        <taxon>Bryopsida</taxon>
        <taxon>Funariidae</taxon>
        <taxon>Funariales</taxon>
        <taxon>Funariaceae</taxon>
        <taxon>Physcomitrium</taxon>
    </lineage>
</organism>
<sequence>MDERNSSSITGGPRMQHIRGSKATKSVKNSMPTADCRASSCRATPPKKLD</sequence>
<feature type="compositionally biased region" description="Polar residues" evidence="1">
    <location>
        <begin position="23"/>
        <end position="32"/>
    </location>
</feature>
<dbReference type="Gramene" id="Pp3c26_2240V3.1">
    <property type="protein sequence ID" value="PAC:32918378.CDS.1"/>
    <property type="gene ID" value="Pp3c26_2240"/>
</dbReference>
<evidence type="ECO:0000313" key="2">
    <source>
        <dbReference type="EMBL" id="PNR26651.1"/>
    </source>
</evidence>
<dbReference type="Gramene" id="Pp3c26_2240V3.3">
    <property type="protein sequence ID" value="PAC:32918379.CDS.1"/>
    <property type="gene ID" value="Pp3c26_2240"/>
</dbReference>
<reference evidence="2 4" key="1">
    <citation type="journal article" date="2008" name="Science">
        <title>The Physcomitrella genome reveals evolutionary insights into the conquest of land by plants.</title>
        <authorList>
            <person name="Rensing S."/>
            <person name="Lang D."/>
            <person name="Zimmer A."/>
            <person name="Terry A."/>
            <person name="Salamov A."/>
            <person name="Shapiro H."/>
            <person name="Nishiyama T."/>
            <person name="Perroud P.-F."/>
            <person name="Lindquist E."/>
            <person name="Kamisugi Y."/>
            <person name="Tanahashi T."/>
            <person name="Sakakibara K."/>
            <person name="Fujita T."/>
            <person name="Oishi K."/>
            <person name="Shin-I T."/>
            <person name="Kuroki Y."/>
            <person name="Toyoda A."/>
            <person name="Suzuki Y."/>
            <person name="Hashimoto A."/>
            <person name="Yamaguchi K."/>
            <person name="Sugano A."/>
            <person name="Kohara Y."/>
            <person name="Fujiyama A."/>
            <person name="Anterola A."/>
            <person name="Aoki S."/>
            <person name="Ashton N."/>
            <person name="Barbazuk W.B."/>
            <person name="Barker E."/>
            <person name="Bennetzen J."/>
            <person name="Bezanilla M."/>
            <person name="Blankenship R."/>
            <person name="Cho S.H."/>
            <person name="Dutcher S."/>
            <person name="Estelle M."/>
            <person name="Fawcett J.A."/>
            <person name="Gundlach H."/>
            <person name="Hanada K."/>
            <person name="Heyl A."/>
            <person name="Hicks K.A."/>
            <person name="Hugh J."/>
            <person name="Lohr M."/>
            <person name="Mayer K."/>
            <person name="Melkozernov A."/>
            <person name="Murata T."/>
            <person name="Nelson D."/>
            <person name="Pils B."/>
            <person name="Prigge M."/>
            <person name="Reiss B."/>
            <person name="Renner T."/>
            <person name="Rombauts S."/>
            <person name="Rushton P."/>
            <person name="Sanderfoot A."/>
            <person name="Schween G."/>
            <person name="Shiu S.-H."/>
            <person name="Stueber K."/>
            <person name="Theodoulou F.L."/>
            <person name="Tu H."/>
            <person name="Van de Peer Y."/>
            <person name="Verrier P.J."/>
            <person name="Waters E."/>
            <person name="Wood A."/>
            <person name="Yang L."/>
            <person name="Cove D."/>
            <person name="Cuming A."/>
            <person name="Hasebe M."/>
            <person name="Lucas S."/>
            <person name="Mishler D.B."/>
            <person name="Reski R."/>
            <person name="Grigoriev I."/>
            <person name="Quatrano R.S."/>
            <person name="Boore J.L."/>
        </authorList>
    </citation>
    <scope>NUCLEOTIDE SEQUENCE [LARGE SCALE GENOMIC DNA]</scope>
    <source>
        <strain evidence="3 4">cv. Gransden 2004</strain>
    </source>
</reference>
<reference evidence="2 4" key="2">
    <citation type="journal article" date="2018" name="Plant J.">
        <title>The Physcomitrella patens chromosome-scale assembly reveals moss genome structure and evolution.</title>
        <authorList>
            <person name="Lang D."/>
            <person name="Ullrich K.K."/>
            <person name="Murat F."/>
            <person name="Fuchs J."/>
            <person name="Jenkins J."/>
            <person name="Haas F.B."/>
            <person name="Piednoel M."/>
            <person name="Gundlach H."/>
            <person name="Van Bel M."/>
            <person name="Meyberg R."/>
            <person name="Vives C."/>
            <person name="Morata J."/>
            <person name="Symeonidi A."/>
            <person name="Hiss M."/>
            <person name="Muchero W."/>
            <person name="Kamisugi Y."/>
            <person name="Saleh O."/>
            <person name="Blanc G."/>
            <person name="Decker E.L."/>
            <person name="van Gessel N."/>
            <person name="Grimwood J."/>
            <person name="Hayes R.D."/>
            <person name="Graham S.W."/>
            <person name="Gunter L.E."/>
            <person name="McDaniel S.F."/>
            <person name="Hoernstein S.N.W."/>
            <person name="Larsson A."/>
            <person name="Li F.W."/>
            <person name="Perroud P.F."/>
            <person name="Phillips J."/>
            <person name="Ranjan P."/>
            <person name="Rokshar D.S."/>
            <person name="Rothfels C.J."/>
            <person name="Schneider L."/>
            <person name="Shu S."/>
            <person name="Stevenson D.W."/>
            <person name="Thummler F."/>
            <person name="Tillich M."/>
            <person name="Villarreal Aguilar J.C."/>
            <person name="Widiez T."/>
            <person name="Wong G.K."/>
            <person name="Wymore A."/>
            <person name="Zhang Y."/>
            <person name="Zimmer A.D."/>
            <person name="Quatrano R.S."/>
            <person name="Mayer K.F.X."/>
            <person name="Goodstein D."/>
            <person name="Casacuberta J.M."/>
            <person name="Vandepoele K."/>
            <person name="Reski R."/>
            <person name="Cuming A.C."/>
            <person name="Tuskan G.A."/>
            <person name="Maumus F."/>
            <person name="Salse J."/>
            <person name="Schmutz J."/>
            <person name="Rensing S.A."/>
        </authorList>
    </citation>
    <scope>NUCLEOTIDE SEQUENCE [LARGE SCALE GENOMIC DNA]</scope>
    <source>
        <strain evidence="3 4">cv. Gransden 2004</strain>
    </source>
</reference>
<dbReference type="EnsemblPlants" id="Pp3c26_2240V3.3">
    <property type="protein sequence ID" value="PAC:32918379.CDS.1"/>
    <property type="gene ID" value="Pp3c26_2240"/>
</dbReference>